<dbReference type="Gene3D" id="3.30.499.10">
    <property type="entry name" value="Aconitase, domain 3"/>
    <property type="match status" value="2"/>
</dbReference>
<evidence type="ECO:0000259" key="9">
    <source>
        <dbReference type="Pfam" id="PF00330"/>
    </source>
</evidence>
<name>A0A016UTK5_9BILA</name>
<protein>
    <recommendedName>
        <fullName evidence="3">aconitate hydratase</fullName>
        <ecNumber evidence="3">4.2.1.3</ecNumber>
    </recommendedName>
</protein>
<evidence type="ECO:0000256" key="2">
    <source>
        <dbReference type="ARBA" id="ARBA00007185"/>
    </source>
</evidence>
<reference evidence="11" key="1">
    <citation type="journal article" date="2015" name="Nat. Genet.">
        <title>The genome and transcriptome of the zoonotic hookworm Ancylostoma ceylanicum identify infection-specific gene families.</title>
        <authorList>
            <person name="Schwarz E.M."/>
            <person name="Hu Y."/>
            <person name="Antoshechkin I."/>
            <person name="Miller M.M."/>
            <person name="Sternberg P.W."/>
            <person name="Aroian R.V."/>
        </authorList>
    </citation>
    <scope>NUCLEOTIDE SEQUENCE</scope>
    <source>
        <strain evidence="11">HY135</strain>
    </source>
</reference>
<comment type="cofactor">
    <cofactor evidence="1">
        <name>[4Fe-4S] cluster</name>
        <dbReference type="ChEBI" id="CHEBI:49883"/>
    </cofactor>
</comment>
<dbReference type="OrthoDB" id="2279155at2759"/>
<evidence type="ECO:0000256" key="8">
    <source>
        <dbReference type="ARBA" id="ARBA00023501"/>
    </source>
</evidence>
<proteinExistence type="inferred from homology"/>
<feature type="domain" description="Aconitase/3-isopropylmalate dehydratase large subunit alpha/beta/alpha" evidence="9">
    <location>
        <begin position="411"/>
        <end position="446"/>
    </location>
</feature>
<dbReference type="GO" id="GO:0051536">
    <property type="term" value="F:iron-sulfur cluster binding"/>
    <property type="evidence" value="ECO:0007669"/>
    <property type="project" value="UniProtKB-KW"/>
</dbReference>
<dbReference type="InterPro" id="IPR006249">
    <property type="entry name" value="Aconitase/IRP2"/>
</dbReference>
<dbReference type="AlphaFoldDB" id="A0A016UTK5"/>
<dbReference type="Proteomes" id="UP000024635">
    <property type="component" value="Unassembled WGS sequence"/>
</dbReference>
<keyword evidence="7" id="KW-0456">Lyase</keyword>
<comment type="catalytic activity">
    <reaction evidence="8">
        <text>citrate = D-threo-isocitrate</text>
        <dbReference type="Rhea" id="RHEA:10336"/>
        <dbReference type="ChEBI" id="CHEBI:15562"/>
        <dbReference type="ChEBI" id="CHEBI:16947"/>
        <dbReference type="EC" id="4.2.1.3"/>
    </reaction>
</comment>
<dbReference type="InterPro" id="IPR015931">
    <property type="entry name" value="Acnase/IPM_dHydase_lsu_aba_1/3"/>
</dbReference>
<dbReference type="SUPFAM" id="SSF53732">
    <property type="entry name" value="Aconitase iron-sulfur domain"/>
    <property type="match status" value="1"/>
</dbReference>
<gene>
    <name evidence="10" type="primary">Acey_s0029.g1889</name>
    <name evidence="10" type="synonym">Acey-aco-1</name>
    <name evidence="10" type="ORF">Y032_0029g1889</name>
</gene>
<evidence type="ECO:0000256" key="5">
    <source>
        <dbReference type="ARBA" id="ARBA00023004"/>
    </source>
</evidence>
<dbReference type="EC" id="4.2.1.3" evidence="3"/>
<dbReference type="InterPro" id="IPR036008">
    <property type="entry name" value="Aconitase_4Fe-4S_dom"/>
</dbReference>
<dbReference type="PRINTS" id="PR00415">
    <property type="entry name" value="ACONITASE"/>
</dbReference>
<keyword evidence="5" id="KW-0408">Iron</keyword>
<evidence type="ECO:0000256" key="4">
    <source>
        <dbReference type="ARBA" id="ARBA00022723"/>
    </source>
</evidence>
<dbReference type="PANTHER" id="PTHR11670">
    <property type="entry name" value="ACONITASE/IRON-RESPONSIVE ELEMENT FAMILY MEMBER"/>
    <property type="match status" value="1"/>
</dbReference>
<comment type="caution">
    <text evidence="10">The sequence shown here is derived from an EMBL/GenBank/DDBJ whole genome shotgun (WGS) entry which is preliminary data.</text>
</comment>
<dbReference type="GO" id="GO:0003994">
    <property type="term" value="F:aconitate hydratase activity"/>
    <property type="evidence" value="ECO:0007669"/>
    <property type="project" value="UniProtKB-EC"/>
</dbReference>
<dbReference type="Gene3D" id="6.10.190.10">
    <property type="match status" value="1"/>
</dbReference>
<keyword evidence="6" id="KW-0411">Iron-sulfur</keyword>
<accession>A0A016UTK5</accession>
<evidence type="ECO:0000256" key="1">
    <source>
        <dbReference type="ARBA" id="ARBA00001966"/>
    </source>
</evidence>
<evidence type="ECO:0000256" key="3">
    <source>
        <dbReference type="ARBA" id="ARBA00012926"/>
    </source>
</evidence>
<keyword evidence="11" id="KW-1185">Reference proteome</keyword>
<dbReference type="Pfam" id="PF00330">
    <property type="entry name" value="Aconitase"/>
    <property type="match status" value="2"/>
</dbReference>
<feature type="domain" description="Aconitase/3-isopropylmalate dehydratase large subunit alpha/beta/alpha" evidence="9">
    <location>
        <begin position="64"/>
        <end position="398"/>
    </location>
</feature>
<evidence type="ECO:0000313" key="10">
    <source>
        <dbReference type="EMBL" id="EYC17823.1"/>
    </source>
</evidence>
<keyword evidence="4" id="KW-0479">Metal-binding</keyword>
<dbReference type="EMBL" id="JARK01001365">
    <property type="protein sequence ID" value="EYC17823.1"/>
    <property type="molecule type" value="Genomic_DNA"/>
</dbReference>
<comment type="similarity">
    <text evidence="2">Belongs to the aconitase/IPM isomerase family.</text>
</comment>
<dbReference type="FunFam" id="3.30.499.10:FF:000002">
    <property type="entry name" value="Aconitate hydratase"/>
    <property type="match status" value="1"/>
</dbReference>
<sequence>MAYKGLLKEIPVDGTTYKYFDLTALNDSRYDELPISIRYLLEAAVRHCDGFHVLESDVETILNWKQSQKAQSEIPFKPARVILQDFTGVPAVVDLAAMRDAVQNMGADPSRINPVCPVDLVIDHSIQVDHYGDSPTTFANAYTLKGSVLSEATFSHNVKMCAWGSKSFDNLRIVPPGVGIVHQVNLEYLSRTVFVSEDNVLYPDSVVGTDSHTTMVDGSGVLGWGVGGIEAEAVMLGQPISMVIPEVVGYELVGSLPDTVTSTDLVLTITKNLREIGVVGKFVEFFGEGVTSLSIADRATIANMCPEYGATVGFFPVDRRTVDYLRQTGRDEHYCKRVESYLKANKMFVEYGNPKYKTAYTQVLTLDMSTIVPSVSGPKRPQDRINLSLLHDDFNNNLTAKPSFKDNLVVAGVLSGNRNFEGRIHALVRANYLASPPLAVAYSIIGNVNKDISGVIAKTPDGKDVYFKDIWPTRKEVAKFEEEFVKPQFFKEVYDNIGKGSEQWQKLEVPPVKLYPWDAKSTYIKRVPFFENMAMLLVFLLLHPSRFNSVDKNPIKRPFLSTIPHLRNSCAESFPLNLEI</sequence>
<evidence type="ECO:0000313" key="11">
    <source>
        <dbReference type="Proteomes" id="UP000024635"/>
    </source>
</evidence>
<dbReference type="InterPro" id="IPR001030">
    <property type="entry name" value="Acoase/IPM_deHydtase_lsu_aba"/>
</dbReference>
<dbReference type="GO" id="GO:0046872">
    <property type="term" value="F:metal ion binding"/>
    <property type="evidence" value="ECO:0007669"/>
    <property type="project" value="UniProtKB-KW"/>
</dbReference>
<evidence type="ECO:0000256" key="6">
    <source>
        <dbReference type="ARBA" id="ARBA00023014"/>
    </source>
</evidence>
<evidence type="ECO:0000256" key="7">
    <source>
        <dbReference type="ARBA" id="ARBA00023239"/>
    </source>
</evidence>
<organism evidence="10 11">
    <name type="scientific">Ancylostoma ceylanicum</name>
    <dbReference type="NCBI Taxonomy" id="53326"/>
    <lineage>
        <taxon>Eukaryota</taxon>
        <taxon>Metazoa</taxon>
        <taxon>Ecdysozoa</taxon>
        <taxon>Nematoda</taxon>
        <taxon>Chromadorea</taxon>
        <taxon>Rhabditida</taxon>
        <taxon>Rhabditina</taxon>
        <taxon>Rhabditomorpha</taxon>
        <taxon>Strongyloidea</taxon>
        <taxon>Ancylostomatidae</taxon>
        <taxon>Ancylostomatinae</taxon>
        <taxon>Ancylostoma</taxon>
    </lineage>
</organism>